<dbReference type="OrthoDB" id="61900at2759"/>
<gene>
    <name evidence="2" type="ORF">KCV03_g4205</name>
</gene>
<reference evidence="2" key="2">
    <citation type="submission" date="2021-08" db="EMBL/GenBank/DDBJ databases">
        <authorList>
            <person name="Gostincar C."/>
            <person name="Sun X."/>
            <person name="Song Z."/>
            <person name="Gunde-Cimerman N."/>
        </authorList>
    </citation>
    <scope>NUCLEOTIDE SEQUENCE</scope>
    <source>
        <strain evidence="2">EXF-8016</strain>
    </source>
</reference>
<dbReference type="EMBL" id="JAHFYH010000024">
    <property type="protein sequence ID" value="KAH0223657.1"/>
    <property type="molecule type" value="Genomic_DNA"/>
</dbReference>
<proteinExistence type="predicted"/>
<comment type="caution">
    <text evidence="2">The sequence shown here is derived from an EMBL/GenBank/DDBJ whole genome shotgun (WGS) entry which is preliminary data.</text>
</comment>
<sequence>MSHTPQDAIVALYESQLQNSSPADVAQAAYDQALRNFKQELGNNGNVAWLNGQTTMEGVLSVVGQARAKAIPVDSRWSKISGKLDEISSRIVYYGGVLDTLAQHHPEYVSLAWGAIKFVLMGIIEHGELLHKFAQAFVEIGDALYLATCSALIYGTTTIEATISQLYLEIMRFLSKAVQWYTKNPIRRMLSAIANPWELKYKDSLERIRDCVAKVNNHAERASWAELRVVHDGLSKQGTKLDGVEVVVSGLQSKLDEMSKLLQHQLQVNLNHRDISLTLRNDMDQVAPGIRDLQVRAILEDLRPNLDPDQNLLQMQLVLKRNSNLEFQYASR</sequence>
<feature type="domain" description="DUF7708" evidence="1">
    <location>
        <begin position="84"/>
        <end position="227"/>
    </location>
</feature>
<reference evidence="2" key="1">
    <citation type="journal article" date="2021" name="J Fungi (Basel)">
        <title>Virulence traits and population genomics of the black yeast Aureobasidium melanogenum.</title>
        <authorList>
            <person name="Cernosa A."/>
            <person name="Sun X."/>
            <person name="Gostincar C."/>
            <person name="Fang C."/>
            <person name="Gunde-Cimerman N."/>
            <person name="Song Z."/>
        </authorList>
    </citation>
    <scope>NUCLEOTIDE SEQUENCE</scope>
    <source>
        <strain evidence="2">EXF-8016</strain>
    </source>
</reference>
<evidence type="ECO:0000313" key="2">
    <source>
        <dbReference type="EMBL" id="KAH0223657.1"/>
    </source>
</evidence>
<name>A0A9P8GHE1_AURME</name>
<dbReference type="InterPro" id="IPR056125">
    <property type="entry name" value="DUF7708"/>
</dbReference>
<protein>
    <recommendedName>
        <fullName evidence="1">DUF7708 domain-containing protein</fullName>
    </recommendedName>
</protein>
<dbReference type="Pfam" id="PF24809">
    <property type="entry name" value="DUF7708"/>
    <property type="match status" value="1"/>
</dbReference>
<dbReference type="AlphaFoldDB" id="A0A9P8GHE1"/>
<organism evidence="2 3">
    <name type="scientific">Aureobasidium melanogenum</name>
    <name type="common">Aureobasidium pullulans var. melanogenum</name>
    <dbReference type="NCBI Taxonomy" id="46634"/>
    <lineage>
        <taxon>Eukaryota</taxon>
        <taxon>Fungi</taxon>
        <taxon>Dikarya</taxon>
        <taxon>Ascomycota</taxon>
        <taxon>Pezizomycotina</taxon>
        <taxon>Dothideomycetes</taxon>
        <taxon>Dothideomycetidae</taxon>
        <taxon>Dothideales</taxon>
        <taxon>Saccotheciaceae</taxon>
        <taxon>Aureobasidium</taxon>
    </lineage>
</organism>
<evidence type="ECO:0000259" key="1">
    <source>
        <dbReference type="Pfam" id="PF24809"/>
    </source>
</evidence>
<dbReference type="Proteomes" id="UP000767238">
    <property type="component" value="Unassembled WGS sequence"/>
</dbReference>
<feature type="non-terminal residue" evidence="2">
    <location>
        <position position="332"/>
    </location>
</feature>
<accession>A0A9P8GHE1</accession>
<evidence type="ECO:0000313" key="3">
    <source>
        <dbReference type="Proteomes" id="UP000767238"/>
    </source>
</evidence>